<feature type="region of interest" description="Disordered" evidence="5">
    <location>
        <begin position="99"/>
        <end position="120"/>
    </location>
</feature>
<feature type="compositionally biased region" description="Basic and acidic residues" evidence="5">
    <location>
        <begin position="107"/>
        <end position="119"/>
    </location>
</feature>
<dbReference type="FunFam" id="3.90.1300.10:FF:000003">
    <property type="entry name" value="Amidase signature enzyme"/>
    <property type="match status" value="1"/>
</dbReference>
<name>A0AAN7HH72_9PEZI</name>
<comment type="similarity">
    <text evidence="2">Belongs to the amidase family.</text>
</comment>
<keyword evidence="4" id="KW-0378">Hydrolase</keyword>
<dbReference type="InterPro" id="IPR025714">
    <property type="entry name" value="Methyltranfer_dom"/>
</dbReference>
<reference evidence="8" key="2">
    <citation type="submission" date="2023-05" db="EMBL/GenBank/DDBJ databases">
        <authorList>
            <consortium name="Lawrence Berkeley National Laboratory"/>
            <person name="Steindorff A."/>
            <person name="Hensen N."/>
            <person name="Bonometti L."/>
            <person name="Westerberg I."/>
            <person name="Brannstrom I.O."/>
            <person name="Guillou S."/>
            <person name="Cros-Aarteil S."/>
            <person name="Calhoun S."/>
            <person name="Haridas S."/>
            <person name="Kuo A."/>
            <person name="Mondo S."/>
            <person name="Pangilinan J."/>
            <person name="Riley R."/>
            <person name="Labutti K."/>
            <person name="Andreopoulos B."/>
            <person name="Lipzen A."/>
            <person name="Chen C."/>
            <person name="Yanf M."/>
            <person name="Daum C."/>
            <person name="Ng V."/>
            <person name="Clum A."/>
            <person name="Ohm R."/>
            <person name="Martin F."/>
            <person name="Silar P."/>
            <person name="Natvig D."/>
            <person name="Lalanne C."/>
            <person name="Gautier V."/>
            <person name="Ament-Velasquez S.L."/>
            <person name="Kruys A."/>
            <person name="Hutchinson M.I."/>
            <person name="Powell A.J."/>
            <person name="Barry K."/>
            <person name="Miller A.N."/>
            <person name="Grigoriev I.V."/>
            <person name="Debuchy R."/>
            <person name="Gladieux P."/>
            <person name="Thoren M.H."/>
            <person name="Johannesson H."/>
        </authorList>
    </citation>
    <scope>NUCLEOTIDE SEQUENCE</scope>
    <source>
        <strain evidence="8">CBS 359.72</strain>
    </source>
</reference>
<dbReference type="InterPro" id="IPR013952">
    <property type="entry name" value="DUF1776_fun"/>
</dbReference>
<comment type="caution">
    <text evidence="8">The sequence shown here is derived from an EMBL/GenBank/DDBJ whole genome shotgun (WGS) entry which is preliminary data.</text>
</comment>
<evidence type="ECO:0000313" key="8">
    <source>
        <dbReference type="EMBL" id="KAK4245342.1"/>
    </source>
</evidence>
<gene>
    <name evidence="8" type="ORF">C7999DRAFT_43081</name>
</gene>
<dbReference type="EMBL" id="MU857703">
    <property type="protein sequence ID" value="KAK4245342.1"/>
    <property type="molecule type" value="Genomic_DNA"/>
</dbReference>
<accession>A0AAN7HH72</accession>
<evidence type="ECO:0000256" key="5">
    <source>
        <dbReference type="SAM" id="MobiDB-lite"/>
    </source>
</evidence>
<dbReference type="Pfam" id="PF08643">
    <property type="entry name" value="DUF1776"/>
    <property type="match status" value="1"/>
</dbReference>
<dbReference type="CDD" id="cd02440">
    <property type="entry name" value="AdoMet_MTases"/>
    <property type="match status" value="1"/>
</dbReference>
<protein>
    <recommendedName>
        <fullName evidence="3">amidase</fullName>
        <ecNumber evidence="3">3.5.1.4</ecNumber>
    </recommendedName>
</protein>
<organism evidence="8 9">
    <name type="scientific">Corynascus novoguineensis</name>
    <dbReference type="NCBI Taxonomy" id="1126955"/>
    <lineage>
        <taxon>Eukaryota</taxon>
        <taxon>Fungi</taxon>
        <taxon>Dikarya</taxon>
        <taxon>Ascomycota</taxon>
        <taxon>Pezizomycotina</taxon>
        <taxon>Sordariomycetes</taxon>
        <taxon>Sordariomycetidae</taxon>
        <taxon>Sordariales</taxon>
        <taxon>Chaetomiaceae</taxon>
        <taxon>Corynascus</taxon>
    </lineage>
</organism>
<feature type="domain" description="Amidase" evidence="6">
    <location>
        <begin position="110"/>
        <end position="566"/>
    </location>
</feature>
<dbReference type="Gene3D" id="3.40.50.720">
    <property type="entry name" value="NAD(P)-binding Rossmann-like Domain"/>
    <property type="match status" value="1"/>
</dbReference>
<dbReference type="Gene3D" id="3.40.50.150">
    <property type="entry name" value="Vaccinia Virus protein VP39"/>
    <property type="match status" value="1"/>
</dbReference>
<dbReference type="GO" id="GO:0004040">
    <property type="term" value="F:amidase activity"/>
    <property type="evidence" value="ECO:0007669"/>
    <property type="project" value="UniProtKB-EC"/>
</dbReference>
<evidence type="ECO:0000313" key="9">
    <source>
        <dbReference type="Proteomes" id="UP001303647"/>
    </source>
</evidence>
<evidence type="ECO:0000256" key="1">
    <source>
        <dbReference type="ARBA" id="ARBA00001311"/>
    </source>
</evidence>
<comment type="catalytic activity">
    <reaction evidence="1">
        <text>a monocarboxylic acid amide + H2O = a monocarboxylate + NH4(+)</text>
        <dbReference type="Rhea" id="RHEA:12020"/>
        <dbReference type="ChEBI" id="CHEBI:15377"/>
        <dbReference type="ChEBI" id="CHEBI:28938"/>
        <dbReference type="ChEBI" id="CHEBI:35757"/>
        <dbReference type="ChEBI" id="CHEBI:83628"/>
        <dbReference type="EC" id="3.5.1.4"/>
    </reaction>
</comment>
<evidence type="ECO:0000256" key="3">
    <source>
        <dbReference type="ARBA" id="ARBA00012922"/>
    </source>
</evidence>
<reference evidence="8" key="1">
    <citation type="journal article" date="2023" name="Mol. Phylogenet. Evol.">
        <title>Genome-scale phylogeny and comparative genomics of the fungal order Sordariales.</title>
        <authorList>
            <person name="Hensen N."/>
            <person name="Bonometti L."/>
            <person name="Westerberg I."/>
            <person name="Brannstrom I.O."/>
            <person name="Guillou S."/>
            <person name="Cros-Aarteil S."/>
            <person name="Calhoun S."/>
            <person name="Haridas S."/>
            <person name="Kuo A."/>
            <person name="Mondo S."/>
            <person name="Pangilinan J."/>
            <person name="Riley R."/>
            <person name="LaButti K."/>
            <person name="Andreopoulos B."/>
            <person name="Lipzen A."/>
            <person name="Chen C."/>
            <person name="Yan M."/>
            <person name="Daum C."/>
            <person name="Ng V."/>
            <person name="Clum A."/>
            <person name="Steindorff A."/>
            <person name="Ohm R.A."/>
            <person name="Martin F."/>
            <person name="Silar P."/>
            <person name="Natvig D.O."/>
            <person name="Lalanne C."/>
            <person name="Gautier V."/>
            <person name="Ament-Velasquez S.L."/>
            <person name="Kruys A."/>
            <person name="Hutchinson M.I."/>
            <person name="Powell A.J."/>
            <person name="Barry K."/>
            <person name="Miller A.N."/>
            <person name="Grigoriev I.V."/>
            <person name="Debuchy R."/>
            <person name="Gladieux P."/>
            <person name="Hiltunen Thoren M."/>
            <person name="Johannesson H."/>
        </authorList>
    </citation>
    <scope>NUCLEOTIDE SEQUENCE</scope>
    <source>
        <strain evidence="8">CBS 359.72</strain>
    </source>
</reference>
<dbReference type="Proteomes" id="UP001303647">
    <property type="component" value="Unassembled WGS sequence"/>
</dbReference>
<dbReference type="Pfam" id="PF01425">
    <property type="entry name" value="Amidase"/>
    <property type="match status" value="1"/>
</dbReference>
<keyword evidence="9" id="KW-1185">Reference proteome</keyword>
<dbReference type="PANTHER" id="PTHR46072:SF10">
    <property type="entry name" value="ACETAMIDASE"/>
    <property type="match status" value="1"/>
</dbReference>
<dbReference type="Pfam" id="PF13847">
    <property type="entry name" value="Methyltransf_31"/>
    <property type="match status" value="1"/>
</dbReference>
<sequence>MFLLDYLQHRRDCRLKQVERAGLIASLPAPYHDPLTASDKETLTQPIESLVASVHAGGTTTALSVLRSYGKLALKAHARTNCLTEILLPSAESWLSSSSSEGLEQSADGKENGNKENKINLKGPLAGVPVSLKDTVIVGGYDATVGYSSFVGRRAVVDGPMVRLLKDAGAVPYVKTNLPITLLSFESANDVWGRTRNPHNAAYSAGGSTGGESALLALGGRIGIGSDVAGSVRVPAHFAGCYSIRCSTGRWPKVGIATSMPGQEGVPSVYSPMARTLDDLTYFARAVLGEMKPWRYDYTVHPLPWRRGVEEEFGDSGKGKRKLRVGVLRTDGVVDPSPACARALRMAEEALKRDGCEVVDVEGAPDMYEGLRLASLLLNADGCQMFESFRRPGEWLDAGASQLRGLAALWAPFRYLYYLWVRYVRGDRVWAGLVRHWRAHSAYENWKLVAQRELYRAAWFEWWNEQGLDVIITPPNATPAVPHDGMRDAVSSCGYTFLFNLLDYSAGVLPVTHVDKTLDRLPASFNLKKLNGVARGAYKHYDAERMHGLPVGVQVVGRRLEEEKVLAIMKRLEDALGEDKYRLIKQQDNWSSEAYQNAASFVPKLATKVMQWLDPQKDDVILDVGCGGEHSQSGIFDGVLNVEMARAGARVHGIDASPAMIAAAKSAAESASVADNCSFEVLDATKLPSADHLQRAKYTKAFSNAALHWILATGPPETREAVFRGVRDALAPGSPFVFEMGGPGNVAEVRAALLSAVGRRVGIERAANEADPWFFPDEEWVREILEVRVGGWKVERIECEWRPTQADKGGVEGWVRLMGKKWFEVLPEEEREECIREVIEVLEVICSLPRGGHMLSYLSSLPNDIQKYSRDVADYVDRHVDQIAETLRDALAKSQWVPEQFRPRPPPPRTIVTVPVGALEKVQDWISRHKILVSFIAVTTGVVAYRTYRNTARWRKTRRARRSRSGGRMDVVVIAGSPGLPLTRSLSLDMERKGFVVFIVCNSHEDEIMVQNLARPDIRPLSIDITDPPSAGNSIDAFARYLQSSHAAIPNGKRHHLLLKAVILIPSLKYATSPIATIPPSSFADLFNTHLLQPILTIQAFLPLLTTRVAPPSEKERPNPKVLVFTPSIISSINPPFHAPEATVCSALSAFTEVLTAELRPLGIPVTHVQLGTFDFAGFTPAANSRLVQPHGLLTAPPEDAESLPWPDSARHAYGKNFVSQSSSAISAGRIRGLRGSSLKELHNAVFDVIDGSITSGTVRVGLGASVYGFVGRWVPRGLVSWMMGIRKVDELATWQGTTGSSAFGSPKSSGSDAPGGDSFVAVPPLEHVADANVWREG</sequence>
<dbReference type="InterPro" id="IPR023631">
    <property type="entry name" value="Amidase_dom"/>
</dbReference>
<evidence type="ECO:0000259" key="7">
    <source>
        <dbReference type="Pfam" id="PF13847"/>
    </source>
</evidence>
<dbReference type="EC" id="3.5.1.4" evidence="3"/>
<feature type="domain" description="Methyltransferase" evidence="7">
    <location>
        <begin position="617"/>
        <end position="737"/>
    </location>
</feature>
<dbReference type="InterPro" id="IPR036928">
    <property type="entry name" value="AS_sf"/>
</dbReference>
<dbReference type="SUPFAM" id="SSF53335">
    <property type="entry name" value="S-adenosyl-L-methionine-dependent methyltransferases"/>
    <property type="match status" value="1"/>
</dbReference>
<dbReference type="InterPro" id="IPR029063">
    <property type="entry name" value="SAM-dependent_MTases_sf"/>
</dbReference>
<dbReference type="SUPFAM" id="SSF75304">
    <property type="entry name" value="Amidase signature (AS) enzymes"/>
    <property type="match status" value="1"/>
</dbReference>
<proteinExistence type="inferred from homology"/>
<evidence type="ECO:0000256" key="4">
    <source>
        <dbReference type="ARBA" id="ARBA00022801"/>
    </source>
</evidence>
<dbReference type="SUPFAM" id="SSF51735">
    <property type="entry name" value="NAD(P)-binding Rossmann-fold domains"/>
    <property type="match status" value="1"/>
</dbReference>
<evidence type="ECO:0000259" key="6">
    <source>
        <dbReference type="Pfam" id="PF01425"/>
    </source>
</evidence>
<dbReference type="InterPro" id="IPR036291">
    <property type="entry name" value="NAD(P)-bd_dom_sf"/>
</dbReference>
<dbReference type="PANTHER" id="PTHR46072">
    <property type="entry name" value="AMIDASE-RELATED-RELATED"/>
    <property type="match status" value="1"/>
</dbReference>
<dbReference type="Gene3D" id="3.90.1300.10">
    <property type="entry name" value="Amidase signature (AS) domain"/>
    <property type="match status" value="1"/>
</dbReference>
<evidence type="ECO:0000256" key="2">
    <source>
        <dbReference type="ARBA" id="ARBA00009199"/>
    </source>
</evidence>